<accession>A0A812C1P3</accession>
<organism evidence="1 2">
    <name type="scientific">Acanthosepion pharaonis</name>
    <name type="common">Pharaoh cuttlefish</name>
    <name type="synonym">Sepia pharaonis</name>
    <dbReference type="NCBI Taxonomy" id="158019"/>
    <lineage>
        <taxon>Eukaryota</taxon>
        <taxon>Metazoa</taxon>
        <taxon>Spiralia</taxon>
        <taxon>Lophotrochozoa</taxon>
        <taxon>Mollusca</taxon>
        <taxon>Cephalopoda</taxon>
        <taxon>Coleoidea</taxon>
        <taxon>Decapodiformes</taxon>
        <taxon>Sepiida</taxon>
        <taxon>Sepiina</taxon>
        <taxon>Sepiidae</taxon>
        <taxon>Acanthosepion</taxon>
    </lineage>
</organism>
<protein>
    <submittedName>
        <fullName evidence="1">Uncharacterized protein</fullName>
    </submittedName>
</protein>
<comment type="caution">
    <text evidence="1">The sequence shown here is derived from an EMBL/GenBank/DDBJ whole genome shotgun (WGS) entry which is preliminary data.</text>
</comment>
<gene>
    <name evidence="1" type="ORF">SPHA_27785</name>
</gene>
<proteinExistence type="predicted"/>
<dbReference type="EMBL" id="CAHIKZ030001089">
    <property type="protein sequence ID" value="CAE1252036.1"/>
    <property type="molecule type" value="Genomic_DNA"/>
</dbReference>
<evidence type="ECO:0000313" key="2">
    <source>
        <dbReference type="Proteomes" id="UP000597762"/>
    </source>
</evidence>
<reference evidence="1" key="1">
    <citation type="submission" date="2021-01" db="EMBL/GenBank/DDBJ databases">
        <authorList>
            <person name="Li R."/>
            <person name="Bekaert M."/>
        </authorList>
    </citation>
    <scope>NUCLEOTIDE SEQUENCE</scope>
    <source>
        <strain evidence="1">Farmed</strain>
    </source>
</reference>
<evidence type="ECO:0000313" key="1">
    <source>
        <dbReference type="EMBL" id="CAE1252036.1"/>
    </source>
</evidence>
<dbReference type="Proteomes" id="UP000597762">
    <property type="component" value="Unassembled WGS sequence"/>
</dbReference>
<keyword evidence="2" id="KW-1185">Reference proteome</keyword>
<name>A0A812C1P3_ACAPH</name>
<dbReference type="AlphaFoldDB" id="A0A812C1P3"/>
<sequence>MTVPRIWCLSRPFGVPACLPASSIRRASLPACPVHSACLFTCLSRPFGVLPCLPVPSIRRASLPACLVHSACLFTCLSRPFGVPLYLPVPSIRRASLPACLVHSACLYACLSRPFGVPLCLPVPSIRRASLPVSASCLPEPASWCFSLSLSHPVGVSLSVACSSFVSPWTRQVCCLSPGLSLSIRLLICFTFSASLI</sequence>